<accession>A0A2G9HL97</accession>
<dbReference type="STRING" id="429701.A0A2G9HL97"/>
<dbReference type="AlphaFoldDB" id="A0A2G9HL97"/>
<dbReference type="SUPFAM" id="SSF52540">
    <property type="entry name" value="P-loop containing nucleoside triphosphate hydrolases"/>
    <property type="match status" value="1"/>
</dbReference>
<dbReference type="GO" id="GO:0009360">
    <property type="term" value="C:DNA polymerase III complex"/>
    <property type="evidence" value="ECO:0007669"/>
    <property type="project" value="InterPro"/>
</dbReference>
<evidence type="ECO:0000256" key="4">
    <source>
        <dbReference type="ARBA" id="ARBA00022833"/>
    </source>
</evidence>
<dbReference type="EC" id="2.7.7.7" evidence="10"/>
<gene>
    <name evidence="10" type="ORF">CDL12_09039</name>
</gene>
<dbReference type="GO" id="GO:0003689">
    <property type="term" value="F:DNA clamp loader activity"/>
    <property type="evidence" value="ECO:0007669"/>
    <property type="project" value="TreeGrafter"/>
</dbReference>
<dbReference type="Gene3D" id="1.10.8.60">
    <property type="match status" value="1"/>
</dbReference>
<protein>
    <submittedName>
        <fullName evidence="10">Replication factor C, subunit RFC4</fullName>
        <ecNumber evidence="10">2.7.7.7</ecNumber>
    </submittedName>
</protein>
<dbReference type="PANTHER" id="PTHR11669">
    <property type="entry name" value="REPLICATION FACTOR C / DNA POLYMERASE III GAMMA-TAU SUBUNIT"/>
    <property type="match status" value="1"/>
</dbReference>
<dbReference type="PANTHER" id="PTHR11669:SF0">
    <property type="entry name" value="PROTEIN STICHEL-LIKE 2"/>
    <property type="match status" value="1"/>
</dbReference>
<comment type="caution">
    <text evidence="10">The sequence shown here is derived from an EMBL/GenBank/DDBJ whole genome shotgun (WGS) entry which is preliminary data.</text>
</comment>
<feature type="domain" description="DNA polymerase III subunit gamma/tau helical lid" evidence="8">
    <location>
        <begin position="409"/>
        <end position="450"/>
    </location>
</feature>
<keyword evidence="4" id="KW-0862">Zinc</keyword>
<dbReference type="InterPro" id="IPR027417">
    <property type="entry name" value="P-loop_NTPase"/>
</dbReference>
<evidence type="ECO:0000256" key="5">
    <source>
        <dbReference type="ARBA" id="ARBA00022840"/>
    </source>
</evidence>
<dbReference type="GO" id="GO:0006261">
    <property type="term" value="P:DNA-templated DNA replication"/>
    <property type="evidence" value="ECO:0007669"/>
    <property type="project" value="TreeGrafter"/>
</dbReference>
<sequence>MDARRHSVDLPISRTLVALRRVRSLRDPSTNSMSKLSALANNSNWETKSNNASTSGFDSTCIGGSGYDVVSMFRNSSLFTANEQHLSDHELFYSSRHCESGLIGETILTQLKKRGRIRPKRKNWNRKHNRFSRVTASDVLSCVGSPCLSMSDLPNEGSSSGITLYGSEDDSVLESGYGGCGINSCWSKTLKIRESNLQANVEELPLMLTDKNVGYGHDRYGFPPFLETPRSLCQKFMPKTFKELVGQNVVARSLLSEISNSRIASMYLFHGPRGVGKTSAARVFAAALNCLSPEIDKPCGLCQDCVLFFSGKSGDVREIDSATINRKVMFISLIKNADVPLFFSRFKVYVIDECNLLQGETWTALLKKLEELPQHIVFIMVTPDLNNLPCSIISKSKTYHFQTFTVVDIASLLAEICGVEGLEFDDDALNFIASKSNGSLREATTMLDQLTLLGKKITMSLVHEVNGFVADDELLDLLQLALSFDASNTVKSARELMRSRIDPLQLTSQLSNLIMDILAGKCEKGVCELKLTTRELSHALQVLSEAEKQLRMSNNQTTWLTAALLQLGSASHEDNLRLSSRSHSQGVAVAELEFDHPKYVSKAEKFWKEIACALQCMLGCNIELKINLASNASNKYGKFKKPSFRLFGSSCRMQYCAECGDNASENLSYTPTTSITGNRFLETCSSDCESKILHKCCRGKDIVTSIRNADGNSLSVRMRTPHIFRSERQDQLWADSLNNEINDGCSNSIDIKPQSRSRRRERWKLHCWRTTIFPCRKTTGSYSNREEVAA</sequence>
<feature type="domain" description="STICHEL DnaA-N-like alpha-beta" evidence="9">
    <location>
        <begin position="577"/>
        <end position="628"/>
    </location>
</feature>
<dbReference type="GO" id="GO:0005524">
    <property type="term" value="F:ATP binding"/>
    <property type="evidence" value="ECO:0007669"/>
    <property type="project" value="UniProtKB-KW"/>
</dbReference>
<evidence type="ECO:0000313" key="11">
    <source>
        <dbReference type="Proteomes" id="UP000231279"/>
    </source>
</evidence>
<evidence type="ECO:0000259" key="8">
    <source>
        <dbReference type="Pfam" id="PF22608"/>
    </source>
</evidence>
<evidence type="ECO:0000256" key="6">
    <source>
        <dbReference type="ARBA" id="ARBA00023054"/>
    </source>
</evidence>
<dbReference type="EMBL" id="NKXS01001477">
    <property type="protein sequence ID" value="PIN18299.1"/>
    <property type="molecule type" value="Genomic_DNA"/>
</dbReference>
<dbReference type="InterPro" id="IPR008921">
    <property type="entry name" value="DNA_pol3_clamp-load_cplx_C"/>
</dbReference>
<dbReference type="Gene3D" id="3.40.50.300">
    <property type="entry name" value="P-loop containing nucleotide triphosphate hydrolases"/>
    <property type="match status" value="1"/>
</dbReference>
<evidence type="ECO:0000259" key="9">
    <source>
        <dbReference type="Pfam" id="PF23007"/>
    </source>
</evidence>
<evidence type="ECO:0000256" key="1">
    <source>
        <dbReference type="ARBA" id="ARBA00006360"/>
    </source>
</evidence>
<proteinExistence type="inferred from homology"/>
<dbReference type="CDD" id="cd18137">
    <property type="entry name" value="HLD_clamp_pol_III_gamma_tau"/>
    <property type="match status" value="1"/>
</dbReference>
<keyword evidence="2" id="KW-0479">Metal-binding</keyword>
<keyword evidence="5" id="KW-0067">ATP-binding</keyword>
<dbReference type="InterPro" id="IPR045085">
    <property type="entry name" value="HLD_clamp_pol_III_gamma_tau"/>
</dbReference>
<dbReference type="Pfam" id="PF22608">
    <property type="entry name" value="DNAX_ATPase_lid"/>
    <property type="match status" value="1"/>
</dbReference>
<evidence type="ECO:0000256" key="2">
    <source>
        <dbReference type="ARBA" id="ARBA00022723"/>
    </source>
</evidence>
<dbReference type="Pfam" id="PF23007">
    <property type="entry name" value="DnaA_N-like_STI"/>
    <property type="match status" value="1"/>
</dbReference>
<keyword evidence="6 7" id="KW-0175">Coiled coil</keyword>
<dbReference type="Pfam" id="PF13177">
    <property type="entry name" value="DNA_pol3_delta2"/>
    <property type="match status" value="1"/>
</dbReference>
<dbReference type="InterPro" id="IPR054506">
    <property type="entry name" value="DnaA_N-like_STI"/>
</dbReference>
<dbReference type="GO" id="GO:0046872">
    <property type="term" value="F:metal ion binding"/>
    <property type="evidence" value="ECO:0007669"/>
    <property type="project" value="UniProtKB-KW"/>
</dbReference>
<evidence type="ECO:0000313" key="10">
    <source>
        <dbReference type="EMBL" id="PIN18299.1"/>
    </source>
</evidence>
<evidence type="ECO:0000256" key="7">
    <source>
        <dbReference type="SAM" id="Coils"/>
    </source>
</evidence>
<dbReference type="InterPro" id="IPR050238">
    <property type="entry name" value="DNA_Rep/Repair_Clamp_Loader"/>
</dbReference>
<name>A0A2G9HL97_9LAMI</name>
<dbReference type="GO" id="GO:0003677">
    <property type="term" value="F:DNA binding"/>
    <property type="evidence" value="ECO:0007669"/>
    <property type="project" value="InterPro"/>
</dbReference>
<keyword evidence="10" id="KW-0808">Transferase</keyword>
<keyword evidence="11" id="KW-1185">Reference proteome</keyword>
<evidence type="ECO:0000256" key="3">
    <source>
        <dbReference type="ARBA" id="ARBA00022741"/>
    </source>
</evidence>
<reference evidence="11" key="1">
    <citation type="journal article" date="2018" name="Gigascience">
        <title>Genome assembly of the Pink Ipe (Handroanthus impetiginosus, Bignoniaceae), a highly valued, ecologically keystone Neotropical timber forest tree.</title>
        <authorList>
            <person name="Silva-Junior O.B."/>
            <person name="Grattapaglia D."/>
            <person name="Novaes E."/>
            <person name="Collevatti R.G."/>
        </authorList>
    </citation>
    <scope>NUCLEOTIDE SEQUENCE [LARGE SCALE GENOMIC DNA]</scope>
    <source>
        <strain evidence="11">cv. UFG-1</strain>
    </source>
</reference>
<organism evidence="10 11">
    <name type="scientific">Handroanthus impetiginosus</name>
    <dbReference type="NCBI Taxonomy" id="429701"/>
    <lineage>
        <taxon>Eukaryota</taxon>
        <taxon>Viridiplantae</taxon>
        <taxon>Streptophyta</taxon>
        <taxon>Embryophyta</taxon>
        <taxon>Tracheophyta</taxon>
        <taxon>Spermatophyta</taxon>
        <taxon>Magnoliopsida</taxon>
        <taxon>eudicotyledons</taxon>
        <taxon>Gunneridae</taxon>
        <taxon>Pentapetalae</taxon>
        <taxon>asterids</taxon>
        <taxon>lamiids</taxon>
        <taxon>Lamiales</taxon>
        <taxon>Bignoniaceae</taxon>
        <taxon>Crescentiina</taxon>
        <taxon>Tabebuia alliance</taxon>
        <taxon>Handroanthus</taxon>
    </lineage>
</organism>
<comment type="similarity">
    <text evidence="1">Belongs to the DnaX/STICHEL family.</text>
</comment>
<dbReference type="OrthoDB" id="1899087at2759"/>
<dbReference type="Proteomes" id="UP000231279">
    <property type="component" value="Unassembled WGS sequence"/>
</dbReference>
<dbReference type="SUPFAM" id="SSF48019">
    <property type="entry name" value="post-AAA+ oligomerization domain-like"/>
    <property type="match status" value="1"/>
</dbReference>
<dbReference type="NCBIfam" id="TIGR02397">
    <property type="entry name" value="dnaX_nterm"/>
    <property type="match status" value="1"/>
</dbReference>
<dbReference type="FunFam" id="1.10.8.60:FF:000013">
    <property type="entry name" value="DNA polymerase III subunit gamma/tau"/>
    <property type="match status" value="1"/>
</dbReference>
<dbReference type="InterPro" id="IPR012763">
    <property type="entry name" value="DNA_pol_III_sug/sutau_N"/>
</dbReference>
<keyword evidence="3" id="KW-0547">Nucleotide-binding</keyword>
<dbReference type="GO" id="GO:0006281">
    <property type="term" value="P:DNA repair"/>
    <property type="evidence" value="ECO:0007669"/>
    <property type="project" value="TreeGrafter"/>
</dbReference>
<feature type="coiled-coil region" evidence="7">
    <location>
        <begin position="529"/>
        <end position="556"/>
    </location>
</feature>
<dbReference type="GO" id="GO:0005663">
    <property type="term" value="C:DNA replication factor C complex"/>
    <property type="evidence" value="ECO:0007669"/>
    <property type="project" value="TreeGrafter"/>
</dbReference>
<keyword evidence="10" id="KW-0548">Nucleotidyltransferase</keyword>
<dbReference type="GO" id="GO:0003887">
    <property type="term" value="F:DNA-directed DNA polymerase activity"/>
    <property type="evidence" value="ECO:0007669"/>
    <property type="project" value="UniProtKB-EC"/>
</dbReference>